<dbReference type="RefSeq" id="WP_353565933.1">
    <property type="nucleotide sequence ID" value="NZ_BAABRI010000004.1"/>
</dbReference>
<dbReference type="Pfam" id="PF00654">
    <property type="entry name" value="Voltage_CLC"/>
    <property type="match status" value="1"/>
</dbReference>
<dbReference type="PANTHER" id="PTHR43427:SF12">
    <property type="entry name" value="CHLORIDE TRANSPORTER"/>
    <property type="match status" value="1"/>
</dbReference>
<name>A0ABP9UJJ5_9BACT</name>
<sequence length="417" mass="43465">MIRLPFQPVATLKWLAVLLPMAAVVGSISAFFLWALDAVTRYRFDHPWLLYLLPVAGVAVGAAYHHIGGKSSGGNNLLMDEIHEPGAGVPRRMGAFVLFGTLVTHLFGGSAGREGTAVQMGGSVAAAFGKALGIDAASLRILLMAGVAAGFGSVFGTPIAGAVFALEVLVIGRMQYDALVPCFLASLVADWTCRAWGIGHTHYFVEITGPDPHPLLIGKVLLGSVAFGLVGALFAWSMHRLSKVFARWIPRPEFRPALGGVLVIGLFFLAGTPDYLGLGVLGNRPDAITLPAMFTGADIPYGAWAWKLLFTAVTLAAGFKGGEVTPLFFIGAALGNALGHLMGAPVDLLAALGFVAVFAAATNTPLASAIMGMELFGAGNGLYLAAACIIAYRFSGHSGIYSSQRLAVPKFHVGSGD</sequence>
<accession>A0ABP9UJJ5</accession>
<feature type="transmembrane region" description="Helical" evidence="5">
    <location>
        <begin position="141"/>
        <end position="166"/>
    </location>
</feature>
<feature type="transmembrane region" description="Helical" evidence="5">
    <location>
        <begin position="348"/>
        <end position="368"/>
    </location>
</feature>
<keyword evidence="7" id="KW-1185">Reference proteome</keyword>
<organism evidence="6 7">
    <name type="scientific">Haloferula sargassicola</name>
    <dbReference type="NCBI Taxonomy" id="490096"/>
    <lineage>
        <taxon>Bacteria</taxon>
        <taxon>Pseudomonadati</taxon>
        <taxon>Verrucomicrobiota</taxon>
        <taxon>Verrucomicrobiia</taxon>
        <taxon>Verrucomicrobiales</taxon>
        <taxon>Verrucomicrobiaceae</taxon>
        <taxon>Haloferula</taxon>
    </lineage>
</organism>
<keyword evidence="4 5" id="KW-0472">Membrane</keyword>
<evidence type="ECO:0000256" key="4">
    <source>
        <dbReference type="ARBA" id="ARBA00023136"/>
    </source>
</evidence>
<dbReference type="CDD" id="cd03682">
    <property type="entry name" value="ClC_sycA_like"/>
    <property type="match status" value="1"/>
</dbReference>
<dbReference type="Gene3D" id="1.10.3080.10">
    <property type="entry name" value="Clc chloride channel"/>
    <property type="match status" value="1"/>
</dbReference>
<dbReference type="EMBL" id="BAABRI010000004">
    <property type="protein sequence ID" value="GAA5481785.1"/>
    <property type="molecule type" value="Genomic_DNA"/>
</dbReference>
<keyword evidence="3 5" id="KW-1133">Transmembrane helix</keyword>
<feature type="transmembrane region" description="Helical" evidence="5">
    <location>
        <begin position="375"/>
        <end position="394"/>
    </location>
</feature>
<evidence type="ECO:0000256" key="3">
    <source>
        <dbReference type="ARBA" id="ARBA00022989"/>
    </source>
</evidence>
<evidence type="ECO:0000256" key="1">
    <source>
        <dbReference type="ARBA" id="ARBA00004141"/>
    </source>
</evidence>
<comment type="subcellular location">
    <subcellularLocation>
        <location evidence="1">Membrane</location>
        <topology evidence="1">Multi-pass membrane protein</topology>
    </subcellularLocation>
</comment>
<dbReference type="Proteomes" id="UP001476282">
    <property type="component" value="Unassembled WGS sequence"/>
</dbReference>
<dbReference type="InterPro" id="IPR050368">
    <property type="entry name" value="ClC-type_chloride_channel"/>
</dbReference>
<evidence type="ECO:0000256" key="2">
    <source>
        <dbReference type="ARBA" id="ARBA00022692"/>
    </source>
</evidence>
<evidence type="ECO:0000256" key="5">
    <source>
        <dbReference type="SAM" id="Phobius"/>
    </source>
</evidence>
<dbReference type="PRINTS" id="PR00762">
    <property type="entry name" value="CLCHANNEL"/>
</dbReference>
<comment type="caution">
    <text evidence="6">The sequence shown here is derived from an EMBL/GenBank/DDBJ whole genome shotgun (WGS) entry which is preliminary data.</text>
</comment>
<protein>
    <submittedName>
        <fullName evidence="6">Chloride/fluoride channel protein</fullName>
    </submittedName>
</protein>
<feature type="transmembrane region" description="Helical" evidence="5">
    <location>
        <begin position="217"/>
        <end position="236"/>
    </location>
</feature>
<feature type="transmembrane region" description="Helical" evidence="5">
    <location>
        <begin position="257"/>
        <end position="281"/>
    </location>
</feature>
<evidence type="ECO:0000313" key="7">
    <source>
        <dbReference type="Proteomes" id="UP001476282"/>
    </source>
</evidence>
<feature type="transmembrane region" description="Helical" evidence="5">
    <location>
        <begin position="178"/>
        <end position="197"/>
    </location>
</feature>
<dbReference type="InterPro" id="IPR001807">
    <property type="entry name" value="ClC"/>
</dbReference>
<feature type="transmembrane region" description="Helical" evidence="5">
    <location>
        <begin position="48"/>
        <end position="67"/>
    </location>
</feature>
<gene>
    <name evidence="6" type="primary">eriC</name>
    <name evidence="6" type="ORF">Hsar01_00996</name>
</gene>
<dbReference type="PANTHER" id="PTHR43427">
    <property type="entry name" value="CHLORIDE CHANNEL PROTEIN CLC-E"/>
    <property type="match status" value="1"/>
</dbReference>
<proteinExistence type="predicted"/>
<reference evidence="6 7" key="1">
    <citation type="submission" date="2024-02" db="EMBL/GenBank/DDBJ databases">
        <title>Haloferula sargassicola NBRC 104335.</title>
        <authorList>
            <person name="Ichikawa N."/>
            <person name="Katano-Makiyama Y."/>
            <person name="Hidaka K."/>
        </authorList>
    </citation>
    <scope>NUCLEOTIDE SEQUENCE [LARGE SCALE GENOMIC DNA]</scope>
    <source>
        <strain evidence="6 7">NBRC 104335</strain>
    </source>
</reference>
<dbReference type="InterPro" id="IPR014743">
    <property type="entry name" value="Cl-channel_core"/>
</dbReference>
<dbReference type="SUPFAM" id="SSF81340">
    <property type="entry name" value="Clc chloride channel"/>
    <property type="match status" value="1"/>
</dbReference>
<feature type="transmembrane region" description="Helical" evidence="5">
    <location>
        <begin position="12"/>
        <end position="36"/>
    </location>
</feature>
<keyword evidence="2 5" id="KW-0812">Transmembrane</keyword>
<evidence type="ECO:0000313" key="6">
    <source>
        <dbReference type="EMBL" id="GAA5481785.1"/>
    </source>
</evidence>